<dbReference type="Proteomes" id="UP000235786">
    <property type="component" value="Unassembled WGS sequence"/>
</dbReference>
<name>A0A2J6S2J7_HYAVF</name>
<dbReference type="OrthoDB" id="3514033at2759"/>
<sequence length="149" mass="16086">MAGIARNQEPLGLLTRTVGAKSAAGGVPLLEKYKRRVCLKFKDNSSCSNTQLKVYKHKKRVGDDINAVTAKRRCRQCTGGNVTELQCQGCCGLVLAIGQFYGQARRAGGSQWRKACSAWKEAQEPGVTTAPATAADVALDEQEVSRDEL</sequence>
<evidence type="ECO:0000313" key="4">
    <source>
        <dbReference type="Proteomes" id="UP000235786"/>
    </source>
</evidence>
<feature type="region of interest" description="Disordered" evidence="1">
    <location>
        <begin position="125"/>
        <end position="149"/>
    </location>
</feature>
<feature type="domain" description="Stc1" evidence="2">
    <location>
        <begin position="36"/>
        <end position="117"/>
    </location>
</feature>
<accession>A0A2J6S2J7</accession>
<dbReference type="Pfam" id="PF12898">
    <property type="entry name" value="Stc1"/>
    <property type="match status" value="1"/>
</dbReference>
<evidence type="ECO:0000256" key="1">
    <source>
        <dbReference type="SAM" id="MobiDB-lite"/>
    </source>
</evidence>
<dbReference type="AlphaFoldDB" id="A0A2J6S2J7"/>
<protein>
    <recommendedName>
        <fullName evidence="2">Stc1 domain-containing protein</fullName>
    </recommendedName>
</protein>
<dbReference type="InterPro" id="IPR024630">
    <property type="entry name" value="Stc1"/>
</dbReference>
<evidence type="ECO:0000259" key="2">
    <source>
        <dbReference type="Pfam" id="PF12898"/>
    </source>
</evidence>
<proteinExistence type="predicted"/>
<evidence type="ECO:0000313" key="3">
    <source>
        <dbReference type="EMBL" id="PMD44986.1"/>
    </source>
</evidence>
<dbReference type="STRING" id="1149755.A0A2J6S2J7"/>
<gene>
    <name evidence="3" type="ORF">L207DRAFT_629519</name>
</gene>
<dbReference type="EMBL" id="KZ613940">
    <property type="protein sequence ID" value="PMD44986.1"/>
    <property type="molecule type" value="Genomic_DNA"/>
</dbReference>
<organism evidence="3 4">
    <name type="scientific">Hyaloscypha variabilis (strain UAMH 11265 / GT02V1 / F)</name>
    <name type="common">Meliniomyces variabilis</name>
    <dbReference type="NCBI Taxonomy" id="1149755"/>
    <lineage>
        <taxon>Eukaryota</taxon>
        <taxon>Fungi</taxon>
        <taxon>Dikarya</taxon>
        <taxon>Ascomycota</taxon>
        <taxon>Pezizomycotina</taxon>
        <taxon>Leotiomycetes</taxon>
        <taxon>Helotiales</taxon>
        <taxon>Hyaloscyphaceae</taxon>
        <taxon>Hyaloscypha</taxon>
        <taxon>Hyaloscypha variabilis</taxon>
    </lineage>
</organism>
<reference evidence="3 4" key="1">
    <citation type="submission" date="2016-04" db="EMBL/GenBank/DDBJ databases">
        <title>A degradative enzymes factory behind the ericoid mycorrhizal symbiosis.</title>
        <authorList>
            <consortium name="DOE Joint Genome Institute"/>
            <person name="Martino E."/>
            <person name="Morin E."/>
            <person name="Grelet G."/>
            <person name="Kuo A."/>
            <person name="Kohler A."/>
            <person name="Daghino S."/>
            <person name="Barry K."/>
            <person name="Choi C."/>
            <person name="Cichocki N."/>
            <person name="Clum A."/>
            <person name="Copeland A."/>
            <person name="Hainaut M."/>
            <person name="Haridas S."/>
            <person name="Labutti K."/>
            <person name="Lindquist E."/>
            <person name="Lipzen A."/>
            <person name="Khouja H.-R."/>
            <person name="Murat C."/>
            <person name="Ohm R."/>
            <person name="Olson A."/>
            <person name="Spatafora J."/>
            <person name="Veneault-Fourrey C."/>
            <person name="Henrissat B."/>
            <person name="Grigoriev I."/>
            <person name="Martin F."/>
            <person name="Perotto S."/>
        </authorList>
    </citation>
    <scope>NUCLEOTIDE SEQUENCE [LARGE SCALE GENOMIC DNA]</scope>
    <source>
        <strain evidence="3 4">F</strain>
    </source>
</reference>
<keyword evidence="4" id="KW-1185">Reference proteome</keyword>